<organism evidence="4 5">
    <name type="scientific">Streptomyces cellulosae</name>
    <dbReference type="NCBI Taxonomy" id="1968"/>
    <lineage>
        <taxon>Bacteria</taxon>
        <taxon>Bacillati</taxon>
        <taxon>Actinomycetota</taxon>
        <taxon>Actinomycetes</taxon>
        <taxon>Kitasatosporales</taxon>
        <taxon>Streptomycetaceae</taxon>
        <taxon>Streptomyces</taxon>
    </lineage>
</organism>
<keyword evidence="2" id="KW-0812">Transmembrane</keyword>
<evidence type="ECO:0000313" key="4">
    <source>
        <dbReference type="EMBL" id="MFI5677255.1"/>
    </source>
</evidence>
<sequence length="180" mass="18925">MTQQPHATQPPTGGGQQPTGGGQQPRGGGQQATGEQTRPTWDDYGYASTPAETGWARGGVILAGVLMLVNGILAIFQGISALAKDDVWATLGDYVYKINLTGWGIILLVLGAVSALTGVGILMGATWARITGIFLASLSLIAQFLFLPYAPLWSLIMIAVNIFVIWALAVYRPAGGRPQT</sequence>
<feature type="compositionally biased region" description="Gly residues" evidence="1">
    <location>
        <begin position="12"/>
        <end position="31"/>
    </location>
</feature>
<accession>A0ABW7Y4G3</accession>
<dbReference type="InterPro" id="IPR055568">
    <property type="entry name" value="DUF7144"/>
</dbReference>
<proteinExistence type="predicted"/>
<dbReference type="Proteomes" id="UP001612415">
    <property type="component" value="Unassembled WGS sequence"/>
</dbReference>
<comment type="caution">
    <text evidence="4">The sequence shown here is derived from an EMBL/GenBank/DDBJ whole genome shotgun (WGS) entry which is preliminary data.</text>
</comment>
<feature type="transmembrane region" description="Helical" evidence="2">
    <location>
        <begin position="103"/>
        <end position="123"/>
    </location>
</feature>
<name>A0ABW7Y4G3_STRCE</name>
<gene>
    <name evidence="4" type="ORF">ACIA8P_21710</name>
</gene>
<feature type="compositionally biased region" description="Low complexity" evidence="1">
    <location>
        <begin position="1"/>
        <end position="11"/>
    </location>
</feature>
<feature type="transmembrane region" description="Helical" evidence="2">
    <location>
        <begin position="152"/>
        <end position="171"/>
    </location>
</feature>
<feature type="transmembrane region" description="Helical" evidence="2">
    <location>
        <begin position="130"/>
        <end position="146"/>
    </location>
</feature>
<reference evidence="4 5" key="1">
    <citation type="submission" date="2024-10" db="EMBL/GenBank/DDBJ databases">
        <title>The Natural Products Discovery Center: Release of the First 8490 Sequenced Strains for Exploring Actinobacteria Biosynthetic Diversity.</title>
        <authorList>
            <person name="Kalkreuter E."/>
            <person name="Kautsar S.A."/>
            <person name="Yang D."/>
            <person name="Bader C.D."/>
            <person name="Teijaro C.N."/>
            <person name="Fluegel L."/>
            <person name="Davis C.M."/>
            <person name="Simpson J.R."/>
            <person name="Lauterbach L."/>
            <person name="Steele A.D."/>
            <person name="Gui C."/>
            <person name="Meng S."/>
            <person name="Li G."/>
            <person name="Viehrig K."/>
            <person name="Ye F."/>
            <person name="Su P."/>
            <person name="Kiefer A.F."/>
            <person name="Nichols A."/>
            <person name="Cepeda A.J."/>
            <person name="Yan W."/>
            <person name="Fan B."/>
            <person name="Jiang Y."/>
            <person name="Adhikari A."/>
            <person name="Zheng C.-J."/>
            <person name="Schuster L."/>
            <person name="Cowan T.M."/>
            <person name="Smanski M.J."/>
            <person name="Chevrette M.G."/>
            <person name="De Carvalho L.P.S."/>
            <person name="Shen B."/>
        </authorList>
    </citation>
    <scope>NUCLEOTIDE SEQUENCE [LARGE SCALE GENOMIC DNA]</scope>
    <source>
        <strain evidence="4 5">NPDC051599</strain>
    </source>
</reference>
<feature type="domain" description="DUF7144" evidence="3">
    <location>
        <begin position="60"/>
        <end position="172"/>
    </location>
</feature>
<evidence type="ECO:0000259" key="3">
    <source>
        <dbReference type="Pfam" id="PF23636"/>
    </source>
</evidence>
<feature type="region of interest" description="Disordered" evidence="1">
    <location>
        <begin position="1"/>
        <end position="44"/>
    </location>
</feature>
<dbReference type="EMBL" id="JBITDC010000007">
    <property type="protein sequence ID" value="MFI5677255.1"/>
    <property type="molecule type" value="Genomic_DNA"/>
</dbReference>
<evidence type="ECO:0000256" key="2">
    <source>
        <dbReference type="SAM" id="Phobius"/>
    </source>
</evidence>
<dbReference type="RefSeq" id="WP_398657909.1">
    <property type="nucleotide sequence ID" value="NZ_JBITDC010000007.1"/>
</dbReference>
<evidence type="ECO:0000256" key="1">
    <source>
        <dbReference type="SAM" id="MobiDB-lite"/>
    </source>
</evidence>
<evidence type="ECO:0000313" key="5">
    <source>
        <dbReference type="Proteomes" id="UP001612415"/>
    </source>
</evidence>
<keyword evidence="2" id="KW-1133">Transmembrane helix</keyword>
<keyword evidence="5" id="KW-1185">Reference proteome</keyword>
<feature type="transmembrane region" description="Helical" evidence="2">
    <location>
        <begin position="60"/>
        <end position="83"/>
    </location>
</feature>
<dbReference type="Pfam" id="PF23636">
    <property type="entry name" value="DUF7144"/>
    <property type="match status" value="1"/>
</dbReference>
<keyword evidence="2" id="KW-0472">Membrane</keyword>
<protein>
    <recommendedName>
        <fullName evidence="3">DUF7144 domain-containing protein</fullName>
    </recommendedName>
</protein>